<evidence type="ECO:0000313" key="4">
    <source>
        <dbReference type="Proteomes" id="UP000060602"/>
    </source>
</evidence>
<dbReference type="RefSeq" id="WP_061070903.1">
    <property type="nucleotide sequence ID" value="NZ_CP014060.2"/>
</dbReference>
<dbReference type="AlphaFoldDB" id="A0A0X8NUV3"/>
<dbReference type="EMBL" id="CP014060">
    <property type="protein sequence ID" value="AMG34810.1"/>
    <property type="molecule type" value="Genomic_DNA"/>
</dbReference>
<dbReference type="Gene3D" id="3.40.50.720">
    <property type="entry name" value="NAD(P)-binding Rossmann-like Domain"/>
    <property type="match status" value="1"/>
</dbReference>
<evidence type="ECO:0000256" key="2">
    <source>
        <dbReference type="ARBA" id="ARBA00023002"/>
    </source>
</evidence>
<dbReference type="PRINTS" id="PR00081">
    <property type="entry name" value="GDHRDH"/>
</dbReference>
<dbReference type="PANTHER" id="PTHR24320:SF274">
    <property type="entry name" value="CHAIN DEHYDROGENASE, PUTATIVE (AFU_ORTHOLOGUE AFUA_4G00440)-RELATED"/>
    <property type="match status" value="1"/>
</dbReference>
<evidence type="ECO:0000256" key="1">
    <source>
        <dbReference type="ARBA" id="ARBA00006484"/>
    </source>
</evidence>
<sequence length="262" mass="28556">MSRIFISGSSAGLGLMAAELLLRQGHRVVLHARNGARADDARRLLPAAEQVVVGDLETIAGARDVAAQVNALGRFDAVIHNAAVGYRERHRLTADGLPHVFAINTLSAYLLTALIHRPQRLVYLSSGMHHHAQANLADLLWRERRWNGSEAYAESKLHDAMLAFAVARRWPRVRANALEPGWVPTRMGGPGAPDDLDQAHRTQAWLAVGEDRRADVTGAYFYHLKRMAPNPQALEVALQEDLLGRCEALSGVAMPPADVGGV</sequence>
<dbReference type="InterPro" id="IPR036291">
    <property type="entry name" value="NAD(P)-bd_dom_sf"/>
</dbReference>
<dbReference type="PANTHER" id="PTHR24320">
    <property type="entry name" value="RETINOL DEHYDROGENASE"/>
    <property type="match status" value="1"/>
</dbReference>
<accession>A0A0X8NUV3</accession>
<dbReference type="SUPFAM" id="SSF51735">
    <property type="entry name" value="NAD(P)-binding Rossmann-fold domains"/>
    <property type="match status" value="1"/>
</dbReference>
<proteinExistence type="inferred from homology"/>
<organism evidence="3 4">
    <name type="scientific">Alcaligenes xylosoxydans xylosoxydans</name>
    <name type="common">Achromobacter xylosoxidans</name>
    <dbReference type="NCBI Taxonomy" id="85698"/>
    <lineage>
        <taxon>Bacteria</taxon>
        <taxon>Pseudomonadati</taxon>
        <taxon>Pseudomonadota</taxon>
        <taxon>Betaproteobacteria</taxon>
        <taxon>Burkholderiales</taxon>
        <taxon>Alcaligenaceae</taxon>
        <taxon>Achromobacter</taxon>
    </lineage>
</organism>
<dbReference type="InterPro" id="IPR002347">
    <property type="entry name" value="SDR_fam"/>
</dbReference>
<name>A0A0X8NUV3_ALCXX</name>
<comment type="similarity">
    <text evidence="1">Belongs to the short-chain dehydrogenases/reductases (SDR) family.</text>
</comment>
<dbReference type="Pfam" id="PF13561">
    <property type="entry name" value="adh_short_C2"/>
    <property type="match status" value="1"/>
</dbReference>
<keyword evidence="2" id="KW-0560">Oxidoreductase</keyword>
<dbReference type="Proteomes" id="UP000060602">
    <property type="component" value="Chromosome"/>
</dbReference>
<reference evidence="4" key="1">
    <citation type="submission" date="2015-12" db="EMBL/GenBank/DDBJ databases">
        <title>FDA dAtabase for Regulatory Grade micrObial Sequences (FDA-ARGOS): Supporting development and validation of Infectious Disease Dx tests.</title>
        <authorList>
            <person name="Case J."/>
            <person name="Tallon L."/>
            <person name="Sadzewicz L."/>
            <person name="Sengamalay N."/>
            <person name="Ott S."/>
            <person name="Godinez A."/>
            <person name="Nagaraj S."/>
            <person name="Nadendla S."/>
            <person name="Sichtig H."/>
        </authorList>
    </citation>
    <scope>NUCLEOTIDE SEQUENCE [LARGE SCALE GENOMIC DNA]</scope>
    <source>
        <strain evidence="4">FDAARGOS_147</strain>
    </source>
</reference>
<protein>
    <submittedName>
        <fullName evidence="3">Short-chain dehydrogenase</fullName>
    </submittedName>
</protein>
<gene>
    <name evidence="3" type="ORF">AL504_01275</name>
</gene>
<evidence type="ECO:0000313" key="3">
    <source>
        <dbReference type="EMBL" id="AMG34810.1"/>
    </source>
</evidence>
<dbReference type="GO" id="GO:0016491">
    <property type="term" value="F:oxidoreductase activity"/>
    <property type="evidence" value="ECO:0007669"/>
    <property type="project" value="UniProtKB-KW"/>
</dbReference>